<keyword evidence="1 3" id="KW-0238">DNA-binding</keyword>
<dbReference type="RefSeq" id="WP_207399443.1">
    <property type="nucleotide sequence ID" value="NZ_CAACUY010000004.1"/>
</dbReference>
<evidence type="ECO:0000256" key="2">
    <source>
        <dbReference type="ARBA" id="ARBA00023172"/>
    </source>
</evidence>
<feature type="domain" description="Tyr recombinase" evidence="5">
    <location>
        <begin position="180"/>
        <end position="437"/>
    </location>
</feature>
<dbReference type="EMBL" id="JBHTGP010000006">
    <property type="protein sequence ID" value="MFD0685905.1"/>
    <property type="molecule type" value="Genomic_DNA"/>
</dbReference>
<dbReference type="InterPro" id="IPR013762">
    <property type="entry name" value="Integrase-like_cat_sf"/>
</dbReference>
<comment type="caution">
    <text evidence="7">The sequence shown here is derived from an EMBL/GenBank/DDBJ whole genome shotgun (WGS) entry which is preliminary data.</text>
</comment>
<evidence type="ECO:0000259" key="6">
    <source>
        <dbReference type="PROSITE" id="PS51900"/>
    </source>
</evidence>
<feature type="domain" description="Core-binding (CB)" evidence="6">
    <location>
        <begin position="76"/>
        <end position="159"/>
    </location>
</feature>
<evidence type="ECO:0000313" key="8">
    <source>
        <dbReference type="Proteomes" id="UP001597063"/>
    </source>
</evidence>
<sequence>MSERSDGTRKPNGRSSIFLSESDGKWHGWVTMGVKSDGSPDRRHRIGNSEAEVTAKVRKLEGDRDANKIDRPGRKPTVEQWMTTCLVDIWPRELAPNTLQSYGSDVRNWIVPNLGKHRLDRLQPEHLDALYSKMYAAGKASSHVLKAHRILSRALELAVRREKVGRNVAKLLDAPGSNDSEIEPLTQAEARRILAAADGRRGGTRWSVGLALGLRQGEALGLRWKYIDLDGGSVRVWWQLSRLKWRHGCDDVAACTEGKHRRPCPKICPKARRKSGRPHRCVTADAERLCPKDCDRHASTCPKRTGGGLVFRRPKGKSRRTVPLPPELVAVLKAHRQAQRQERLAAANIWDDHDLVFCQPNGRPIDPRDDWDDWKAVLAAAEVRDARVHDGRHTAGTLLIEQGVHVRTVQEILGHSDIRLTQRYTHVATPMAEDGMQRMGRALWGTS</sequence>
<dbReference type="InterPro" id="IPR002104">
    <property type="entry name" value="Integrase_catalytic"/>
</dbReference>
<evidence type="ECO:0000256" key="4">
    <source>
        <dbReference type="SAM" id="MobiDB-lite"/>
    </source>
</evidence>
<dbReference type="Pfam" id="PF00589">
    <property type="entry name" value="Phage_integrase"/>
    <property type="match status" value="1"/>
</dbReference>
<proteinExistence type="predicted"/>
<dbReference type="PROSITE" id="PS51898">
    <property type="entry name" value="TYR_RECOMBINASE"/>
    <property type="match status" value="1"/>
</dbReference>
<accession>A0ABW2XN65</accession>
<keyword evidence="2" id="KW-0233">DNA recombination</keyword>
<dbReference type="InterPro" id="IPR050090">
    <property type="entry name" value="Tyrosine_recombinase_XerCD"/>
</dbReference>
<dbReference type="InterPro" id="IPR011010">
    <property type="entry name" value="DNA_brk_join_enz"/>
</dbReference>
<feature type="region of interest" description="Disordered" evidence="4">
    <location>
        <begin position="1"/>
        <end position="20"/>
    </location>
</feature>
<dbReference type="SUPFAM" id="SSF56349">
    <property type="entry name" value="DNA breaking-rejoining enzymes"/>
    <property type="match status" value="1"/>
</dbReference>
<protein>
    <submittedName>
        <fullName evidence="7">Tyrosine-type recombinase/integrase</fullName>
    </submittedName>
</protein>
<dbReference type="Gene3D" id="1.10.150.130">
    <property type="match status" value="1"/>
</dbReference>
<reference evidence="8" key="1">
    <citation type="journal article" date="2019" name="Int. J. Syst. Evol. Microbiol.">
        <title>The Global Catalogue of Microorganisms (GCM) 10K type strain sequencing project: providing services to taxonomists for standard genome sequencing and annotation.</title>
        <authorList>
            <consortium name="The Broad Institute Genomics Platform"/>
            <consortium name="The Broad Institute Genome Sequencing Center for Infectious Disease"/>
            <person name="Wu L."/>
            <person name="Ma J."/>
        </authorList>
    </citation>
    <scope>NUCLEOTIDE SEQUENCE [LARGE SCALE GENOMIC DNA]</scope>
    <source>
        <strain evidence="8">JCM 9371</strain>
    </source>
</reference>
<dbReference type="PANTHER" id="PTHR30349">
    <property type="entry name" value="PHAGE INTEGRASE-RELATED"/>
    <property type="match status" value="1"/>
</dbReference>
<dbReference type="CDD" id="cd01189">
    <property type="entry name" value="INT_ICEBs1_C_like"/>
    <property type="match status" value="1"/>
</dbReference>
<dbReference type="Proteomes" id="UP001597063">
    <property type="component" value="Unassembled WGS sequence"/>
</dbReference>
<evidence type="ECO:0000313" key="7">
    <source>
        <dbReference type="EMBL" id="MFD0685905.1"/>
    </source>
</evidence>
<dbReference type="InterPro" id="IPR010998">
    <property type="entry name" value="Integrase_recombinase_N"/>
</dbReference>
<dbReference type="InterPro" id="IPR044068">
    <property type="entry name" value="CB"/>
</dbReference>
<name>A0ABW2XN65_9ACTN</name>
<keyword evidence="8" id="KW-1185">Reference proteome</keyword>
<evidence type="ECO:0000256" key="3">
    <source>
        <dbReference type="PROSITE-ProRule" id="PRU01248"/>
    </source>
</evidence>
<dbReference type="PROSITE" id="PS51900">
    <property type="entry name" value="CB"/>
    <property type="match status" value="1"/>
</dbReference>
<evidence type="ECO:0000256" key="1">
    <source>
        <dbReference type="ARBA" id="ARBA00023125"/>
    </source>
</evidence>
<organism evidence="7 8">
    <name type="scientific">Actinomadura fibrosa</name>
    <dbReference type="NCBI Taxonomy" id="111802"/>
    <lineage>
        <taxon>Bacteria</taxon>
        <taxon>Bacillati</taxon>
        <taxon>Actinomycetota</taxon>
        <taxon>Actinomycetes</taxon>
        <taxon>Streptosporangiales</taxon>
        <taxon>Thermomonosporaceae</taxon>
        <taxon>Actinomadura</taxon>
    </lineage>
</organism>
<evidence type="ECO:0000259" key="5">
    <source>
        <dbReference type="PROSITE" id="PS51898"/>
    </source>
</evidence>
<dbReference type="Gene3D" id="1.10.443.10">
    <property type="entry name" value="Intergrase catalytic core"/>
    <property type="match status" value="1"/>
</dbReference>
<dbReference type="PANTHER" id="PTHR30349:SF91">
    <property type="entry name" value="INTA PROTEIN"/>
    <property type="match status" value="1"/>
</dbReference>
<gene>
    <name evidence="7" type="ORF">ACFQZM_15475</name>
</gene>